<dbReference type="eggNOG" id="KOG3894">
    <property type="taxonomic scope" value="Eukaryota"/>
</dbReference>
<dbReference type="GO" id="GO:0005783">
    <property type="term" value="C:endoplasmic reticulum"/>
    <property type="evidence" value="ECO:0000318"/>
    <property type="project" value="GO_Central"/>
</dbReference>
<keyword evidence="8 10" id="KW-0472">Membrane</keyword>
<comment type="subcellular location">
    <subcellularLocation>
        <location evidence="1">Membrane</location>
        <topology evidence="1">Single-pass type IV membrane protein</topology>
    </subcellularLocation>
</comment>
<keyword evidence="5" id="KW-0653">Protein transport</keyword>
<evidence type="ECO:0000256" key="6">
    <source>
        <dbReference type="ARBA" id="ARBA00022989"/>
    </source>
</evidence>
<dbReference type="SUPFAM" id="SSF58038">
    <property type="entry name" value="SNARE fusion complex"/>
    <property type="match status" value="1"/>
</dbReference>
<evidence type="ECO:0000256" key="7">
    <source>
        <dbReference type="ARBA" id="ARBA00023054"/>
    </source>
</evidence>
<dbReference type="OrthoDB" id="342981at2759"/>
<dbReference type="GO" id="GO:0015031">
    <property type="term" value="P:protein transport"/>
    <property type="evidence" value="ECO:0007669"/>
    <property type="project" value="UniProtKB-KW"/>
</dbReference>
<dbReference type="GO" id="GO:0031201">
    <property type="term" value="C:SNARE complex"/>
    <property type="evidence" value="ECO:0000318"/>
    <property type="project" value="GO_Central"/>
</dbReference>
<evidence type="ECO:0000313" key="12">
    <source>
        <dbReference type="Proteomes" id="UP000001064"/>
    </source>
</evidence>
<feature type="coiled-coil region" evidence="9">
    <location>
        <begin position="145"/>
        <end position="179"/>
    </location>
</feature>
<dbReference type="GO" id="GO:0071782">
    <property type="term" value="C:endoplasmic reticulum tubular network"/>
    <property type="evidence" value="ECO:0007669"/>
    <property type="project" value="EnsemblProtists"/>
</dbReference>
<keyword evidence="6 10" id="KW-1133">Transmembrane helix</keyword>
<dbReference type="AlphaFoldDB" id="F0ZMT6"/>
<evidence type="ECO:0000256" key="10">
    <source>
        <dbReference type="SAM" id="Phobius"/>
    </source>
</evidence>
<dbReference type="InParanoid" id="F0ZMT6"/>
<evidence type="ECO:0000256" key="8">
    <source>
        <dbReference type="ARBA" id="ARBA00023136"/>
    </source>
</evidence>
<feature type="transmembrane region" description="Helical" evidence="10">
    <location>
        <begin position="227"/>
        <end position="246"/>
    </location>
</feature>
<sequence>MRHYVSVGGKNKFYDGSVSSISIIESIREDPELDSSKKLTTNEALKKFGPRVVFYLNIVEQLKIYLSNVSSIFTKLRNFRIDYKLKENERLSSKAILNLSSSVAPTPSSTFKKKDDYDYEEDEVEKIKSKLYDNDDDTEFDEEELLIYEKQNVELKAELETLSDQIEVINRQVEELSQLFDEITPHILIHKEVIENIYSTNVDATNYISRGNNKIYEATKKSFDFRVMVLLFLIICSLGLLFLNWYQD</sequence>
<name>F0ZMT6_DICPU</name>
<evidence type="ECO:0000256" key="2">
    <source>
        <dbReference type="ARBA" id="ARBA00009063"/>
    </source>
</evidence>
<evidence type="ECO:0000256" key="4">
    <source>
        <dbReference type="ARBA" id="ARBA00022692"/>
    </source>
</evidence>
<keyword evidence="4 10" id="KW-0812">Transmembrane</keyword>
<dbReference type="PANTHER" id="PTHR15959">
    <property type="entry name" value="SYNTAXIN-18"/>
    <property type="match status" value="1"/>
</dbReference>
<dbReference type="FunCoup" id="F0ZMT6">
    <property type="interactions" value="290"/>
</dbReference>
<dbReference type="Proteomes" id="UP000001064">
    <property type="component" value="Unassembled WGS sequence"/>
</dbReference>
<dbReference type="GeneID" id="10499269"/>
<keyword evidence="3" id="KW-0813">Transport</keyword>
<organism evidence="11 12">
    <name type="scientific">Dictyostelium purpureum</name>
    <name type="common">Slime mold</name>
    <dbReference type="NCBI Taxonomy" id="5786"/>
    <lineage>
        <taxon>Eukaryota</taxon>
        <taxon>Amoebozoa</taxon>
        <taxon>Evosea</taxon>
        <taxon>Eumycetozoa</taxon>
        <taxon>Dictyostelia</taxon>
        <taxon>Dictyosteliales</taxon>
        <taxon>Dictyosteliaceae</taxon>
        <taxon>Dictyostelium</taxon>
    </lineage>
</organism>
<dbReference type="RefSeq" id="XP_003288740.1">
    <property type="nucleotide sequence ID" value="XM_003288692.1"/>
</dbReference>
<dbReference type="STRING" id="5786.F0ZMT6"/>
<gene>
    <name evidence="11" type="ORF">DICPUDRAFT_79512</name>
</gene>
<keyword evidence="12" id="KW-1185">Reference proteome</keyword>
<dbReference type="GO" id="GO:0006890">
    <property type="term" value="P:retrograde vesicle-mediated transport, Golgi to endoplasmic reticulum"/>
    <property type="evidence" value="ECO:0000318"/>
    <property type="project" value="GO_Central"/>
</dbReference>
<evidence type="ECO:0000256" key="1">
    <source>
        <dbReference type="ARBA" id="ARBA00004211"/>
    </source>
</evidence>
<dbReference type="Gene3D" id="1.20.5.110">
    <property type="match status" value="1"/>
</dbReference>
<evidence type="ECO:0008006" key="13">
    <source>
        <dbReference type="Google" id="ProtNLM"/>
    </source>
</evidence>
<comment type="similarity">
    <text evidence="2">Belongs to the syntaxin family.</text>
</comment>
<evidence type="ECO:0000256" key="3">
    <source>
        <dbReference type="ARBA" id="ARBA00022448"/>
    </source>
</evidence>
<dbReference type="KEGG" id="dpp:DICPUDRAFT_79512"/>
<evidence type="ECO:0000256" key="9">
    <source>
        <dbReference type="SAM" id="Coils"/>
    </source>
</evidence>
<evidence type="ECO:0000256" key="5">
    <source>
        <dbReference type="ARBA" id="ARBA00022927"/>
    </source>
</evidence>
<dbReference type="PANTHER" id="PTHR15959:SF0">
    <property type="entry name" value="SYNTAXIN-18"/>
    <property type="match status" value="1"/>
</dbReference>
<reference evidence="12" key="1">
    <citation type="journal article" date="2011" name="Genome Biol.">
        <title>Comparative genomics of the social amoebae Dictyostelium discoideum and Dictyostelium purpureum.</title>
        <authorList>
            <consortium name="US DOE Joint Genome Institute (JGI-PGF)"/>
            <person name="Sucgang R."/>
            <person name="Kuo A."/>
            <person name="Tian X."/>
            <person name="Salerno W."/>
            <person name="Parikh A."/>
            <person name="Feasley C.L."/>
            <person name="Dalin E."/>
            <person name="Tu H."/>
            <person name="Huang E."/>
            <person name="Barry K."/>
            <person name="Lindquist E."/>
            <person name="Shapiro H."/>
            <person name="Bruce D."/>
            <person name="Schmutz J."/>
            <person name="Salamov A."/>
            <person name="Fey P."/>
            <person name="Gaudet P."/>
            <person name="Anjard C."/>
            <person name="Babu M.M."/>
            <person name="Basu S."/>
            <person name="Bushmanova Y."/>
            <person name="van der Wel H."/>
            <person name="Katoh-Kurasawa M."/>
            <person name="Dinh C."/>
            <person name="Coutinho P.M."/>
            <person name="Saito T."/>
            <person name="Elias M."/>
            <person name="Schaap P."/>
            <person name="Kay R.R."/>
            <person name="Henrissat B."/>
            <person name="Eichinger L."/>
            <person name="Rivero F."/>
            <person name="Putnam N.H."/>
            <person name="West C.M."/>
            <person name="Loomis W.F."/>
            <person name="Chisholm R.L."/>
            <person name="Shaulsky G."/>
            <person name="Strassmann J.E."/>
            <person name="Queller D.C."/>
            <person name="Kuspa A."/>
            <person name="Grigoriev I.V."/>
        </authorList>
    </citation>
    <scope>NUCLEOTIDE SEQUENCE [LARGE SCALE GENOMIC DNA]</scope>
    <source>
        <strain evidence="12">QSDP1</strain>
    </source>
</reference>
<keyword evidence="7 9" id="KW-0175">Coiled coil</keyword>
<accession>F0ZMT6</accession>
<dbReference type="VEuPathDB" id="AmoebaDB:DICPUDRAFT_79512"/>
<proteinExistence type="inferred from homology"/>
<evidence type="ECO:0000313" key="11">
    <source>
        <dbReference type="EMBL" id="EGC34740.1"/>
    </source>
</evidence>
<protein>
    <recommendedName>
        <fullName evidence="13">t-SNARE coiled-coil homology domain-containing protein</fullName>
    </recommendedName>
</protein>
<dbReference type="EMBL" id="GL871085">
    <property type="protein sequence ID" value="EGC34740.1"/>
    <property type="molecule type" value="Genomic_DNA"/>
</dbReference>